<dbReference type="RefSeq" id="XP_010782499.1">
    <property type="nucleotide sequence ID" value="XM_010784197.1"/>
</dbReference>
<dbReference type="PROSITE" id="PS50002">
    <property type="entry name" value="SH3"/>
    <property type="match status" value="1"/>
</dbReference>
<reference evidence="8" key="1">
    <citation type="submission" date="2025-08" db="UniProtKB">
        <authorList>
            <consortium name="RefSeq"/>
        </authorList>
    </citation>
    <scope>IDENTIFICATION</scope>
    <source>
        <tissue evidence="8">Muscle</tissue>
    </source>
</reference>
<dbReference type="Gene3D" id="3.30.1520.10">
    <property type="entry name" value="Phox-like domain"/>
    <property type="match status" value="1"/>
</dbReference>
<feature type="domain" description="PX" evidence="6">
    <location>
        <begin position="4"/>
        <end position="128"/>
    </location>
</feature>
<dbReference type="InterPro" id="IPR036871">
    <property type="entry name" value="PX_dom_sf"/>
</dbReference>
<evidence type="ECO:0000256" key="4">
    <source>
        <dbReference type="SAM" id="MobiDB-lite"/>
    </source>
</evidence>
<dbReference type="GO" id="GO:0016176">
    <property type="term" value="F:superoxide-generating NADPH oxidase activator activity"/>
    <property type="evidence" value="ECO:0007669"/>
    <property type="project" value="TreeGrafter"/>
</dbReference>
<feature type="region of interest" description="Disordered" evidence="4">
    <location>
        <begin position="128"/>
        <end position="147"/>
    </location>
</feature>
<dbReference type="SUPFAM" id="SSF50044">
    <property type="entry name" value="SH3-domain"/>
    <property type="match status" value="1"/>
</dbReference>
<evidence type="ECO:0000256" key="3">
    <source>
        <dbReference type="PROSITE-ProRule" id="PRU00192"/>
    </source>
</evidence>
<sequence length="188" mass="21614">MQLRTVLDVNVVDVLKRRNPSKHYVYLINVTYSDSTSHIVYRRYSKFFELQMRILDKFPIDGGQKDPKKRIIPFLPGKVLFRRSHIRDVAVKRLKHLDNYCKALMKLPTHITQSEEVLKFFETNTEDLNPPKEDCGGSGKRKSGLDASDPMILEQYVVVASYEKQEPSEIGLQAGEVVDVIEKSESGE</sequence>
<dbReference type="PROSITE" id="PS50195">
    <property type="entry name" value="PX"/>
    <property type="match status" value="1"/>
</dbReference>
<dbReference type="PANTHER" id="PTHR15706:SF2">
    <property type="entry name" value="SH3 AND PX DOMAIN-CONTAINING PROTEIN 2A"/>
    <property type="match status" value="1"/>
</dbReference>
<evidence type="ECO:0000259" key="6">
    <source>
        <dbReference type="PROSITE" id="PS50195"/>
    </source>
</evidence>
<feature type="domain" description="SH3" evidence="5">
    <location>
        <begin position="151"/>
        <end position="188"/>
    </location>
</feature>
<dbReference type="Pfam" id="PF00787">
    <property type="entry name" value="PX"/>
    <property type="match status" value="1"/>
</dbReference>
<name>A0A6I9NWZ8_9TELE</name>
<dbReference type="FunFam" id="3.30.1520.10:FF:000005">
    <property type="entry name" value="SH3 and PX domain-containing protein 2B"/>
    <property type="match status" value="1"/>
</dbReference>
<dbReference type="InterPro" id="IPR051228">
    <property type="entry name" value="NADPH_Oxidase/PX-Domain"/>
</dbReference>
<dbReference type="InterPro" id="IPR001452">
    <property type="entry name" value="SH3_domain"/>
</dbReference>
<evidence type="ECO:0000313" key="8">
    <source>
        <dbReference type="RefSeq" id="XP_010782499.1"/>
    </source>
</evidence>
<proteinExistence type="predicted"/>
<dbReference type="Proteomes" id="UP000504611">
    <property type="component" value="Unplaced"/>
</dbReference>
<dbReference type="SMART" id="SM00312">
    <property type="entry name" value="PX"/>
    <property type="match status" value="1"/>
</dbReference>
<dbReference type="GO" id="GO:0035091">
    <property type="term" value="F:phosphatidylinositol binding"/>
    <property type="evidence" value="ECO:0007669"/>
    <property type="project" value="InterPro"/>
</dbReference>
<dbReference type="GO" id="GO:0042554">
    <property type="term" value="P:superoxide anion generation"/>
    <property type="evidence" value="ECO:0007669"/>
    <property type="project" value="TreeGrafter"/>
</dbReference>
<dbReference type="OrthoDB" id="10255964at2759"/>
<dbReference type="GeneID" id="104956673"/>
<keyword evidence="7" id="KW-1185">Reference proteome</keyword>
<evidence type="ECO:0000313" key="7">
    <source>
        <dbReference type="Proteomes" id="UP000504611"/>
    </source>
</evidence>
<accession>A0A6I9NWZ8</accession>
<dbReference type="GO" id="GO:0005737">
    <property type="term" value="C:cytoplasm"/>
    <property type="evidence" value="ECO:0007669"/>
    <property type="project" value="TreeGrafter"/>
</dbReference>
<evidence type="ECO:0000256" key="2">
    <source>
        <dbReference type="ARBA" id="ARBA00022737"/>
    </source>
</evidence>
<gene>
    <name evidence="8" type="primary">LOC104956673</name>
</gene>
<keyword evidence="1 3" id="KW-0728">SH3 domain</keyword>
<evidence type="ECO:0000256" key="1">
    <source>
        <dbReference type="ARBA" id="ARBA00022443"/>
    </source>
</evidence>
<keyword evidence="2" id="KW-0677">Repeat</keyword>
<dbReference type="Gene3D" id="2.30.30.40">
    <property type="entry name" value="SH3 Domains"/>
    <property type="match status" value="1"/>
</dbReference>
<dbReference type="InterPro" id="IPR001683">
    <property type="entry name" value="PX_dom"/>
</dbReference>
<dbReference type="AlphaFoldDB" id="A0A6I9NWZ8"/>
<organism evidence="7 8">
    <name type="scientific">Notothenia coriiceps</name>
    <name type="common">black rockcod</name>
    <dbReference type="NCBI Taxonomy" id="8208"/>
    <lineage>
        <taxon>Eukaryota</taxon>
        <taxon>Metazoa</taxon>
        <taxon>Chordata</taxon>
        <taxon>Craniata</taxon>
        <taxon>Vertebrata</taxon>
        <taxon>Euteleostomi</taxon>
        <taxon>Actinopterygii</taxon>
        <taxon>Neopterygii</taxon>
        <taxon>Teleostei</taxon>
        <taxon>Neoteleostei</taxon>
        <taxon>Acanthomorphata</taxon>
        <taxon>Eupercaria</taxon>
        <taxon>Perciformes</taxon>
        <taxon>Notothenioidei</taxon>
        <taxon>Nototheniidae</taxon>
        <taxon>Notothenia</taxon>
    </lineage>
</organism>
<dbReference type="SUPFAM" id="SSF64268">
    <property type="entry name" value="PX domain"/>
    <property type="match status" value="1"/>
</dbReference>
<dbReference type="KEGG" id="ncc:104956673"/>
<dbReference type="PANTHER" id="PTHR15706">
    <property type="entry name" value="SH3 MULTIPLE DOMAIN"/>
    <property type="match status" value="1"/>
</dbReference>
<evidence type="ECO:0000259" key="5">
    <source>
        <dbReference type="PROSITE" id="PS50002"/>
    </source>
</evidence>
<dbReference type="InterPro" id="IPR036028">
    <property type="entry name" value="SH3-like_dom_sf"/>
</dbReference>
<protein>
    <submittedName>
        <fullName evidence="8">SH3 and PX domain-containing protein 2A-like</fullName>
    </submittedName>
</protein>